<gene>
    <name evidence="1" type="ORF">EGK74_09790</name>
</gene>
<dbReference type="Proteomes" id="UP000272412">
    <property type="component" value="Unassembled WGS sequence"/>
</dbReference>
<evidence type="ECO:0000313" key="2">
    <source>
        <dbReference type="Proteomes" id="UP000272412"/>
    </source>
</evidence>
<organism evidence="1 2">
    <name type="scientific">Neisseria weixii</name>
    <dbReference type="NCBI Taxonomy" id="1853276"/>
    <lineage>
        <taxon>Bacteria</taxon>
        <taxon>Pseudomonadati</taxon>
        <taxon>Pseudomonadota</taxon>
        <taxon>Betaproteobacteria</taxon>
        <taxon>Neisseriales</taxon>
        <taxon>Neisseriaceae</taxon>
        <taxon>Neisseria</taxon>
    </lineage>
</organism>
<sequence length="87" mass="9454">MTIKGIGHGISFFQCQDGAAHGDAQPEMSIKKPAVRENGNNQAAAQAAVAKRSTEGRGVMMRRYIRMVQTALLSHIAGLLHRFTTVF</sequence>
<proteinExistence type="predicted"/>
<reference evidence="1 2" key="1">
    <citation type="submission" date="2018-11" db="EMBL/GenBank/DDBJ databases">
        <title>Neisseria weixii sp. nov. isolated from the rectal contents of plateau pika (Ochotona cruzoniae).</title>
        <authorList>
            <person name="Zhang G."/>
        </authorList>
    </citation>
    <scope>NUCLEOTIDE SEQUENCE [LARGE SCALE GENOMIC DNA]</scope>
    <source>
        <strain evidence="1 2">10009</strain>
    </source>
</reference>
<dbReference type="EMBL" id="RPFL01000028">
    <property type="protein sequence ID" value="RPD85064.1"/>
    <property type="molecule type" value="Genomic_DNA"/>
</dbReference>
<accession>A0A3N4MMS1</accession>
<protein>
    <submittedName>
        <fullName evidence="1">Uncharacterized protein</fullName>
    </submittedName>
</protein>
<name>A0A3N4MMS1_9NEIS</name>
<evidence type="ECO:0000313" key="1">
    <source>
        <dbReference type="EMBL" id="RPD85064.1"/>
    </source>
</evidence>
<dbReference type="AlphaFoldDB" id="A0A3N4MMS1"/>
<comment type="caution">
    <text evidence="1">The sequence shown here is derived from an EMBL/GenBank/DDBJ whole genome shotgun (WGS) entry which is preliminary data.</text>
</comment>
<keyword evidence="2" id="KW-1185">Reference proteome</keyword>